<keyword evidence="3" id="KW-1185">Reference proteome</keyword>
<feature type="coiled-coil region" evidence="1">
    <location>
        <begin position="43"/>
        <end position="154"/>
    </location>
</feature>
<reference evidence="2" key="3">
    <citation type="submission" date="2025-09" db="UniProtKB">
        <authorList>
            <consortium name="Ensembl"/>
        </authorList>
    </citation>
    <scope>IDENTIFICATION</scope>
</reference>
<dbReference type="AlphaFoldDB" id="H2ZVX3"/>
<dbReference type="Proteomes" id="UP000008672">
    <property type="component" value="Unassembled WGS sequence"/>
</dbReference>
<evidence type="ECO:0000313" key="2">
    <source>
        <dbReference type="Ensembl" id="ENSLACP00000001544.1"/>
    </source>
</evidence>
<dbReference type="Ensembl" id="ENSLACT00000001557.1">
    <property type="protein sequence ID" value="ENSLACP00000001544.1"/>
    <property type="gene ID" value="ENSLACG00000001381.1"/>
</dbReference>
<dbReference type="EMBL" id="AFYH01242838">
    <property type="status" value="NOT_ANNOTATED_CDS"/>
    <property type="molecule type" value="Genomic_DNA"/>
</dbReference>
<dbReference type="InParanoid" id="H2ZVX3"/>
<dbReference type="eggNOG" id="ENOG502QRTF">
    <property type="taxonomic scope" value="Eukaryota"/>
</dbReference>
<accession>H2ZVX3</accession>
<dbReference type="EMBL" id="AFYH01242837">
    <property type="status" value="NOT_ANNOTATED_CDS"/>
    <property type="molecule type" value="Genomic_DNA"/>
</dbReference>
<dbReference type="EMBL" id="AFYH01242834">
    <property type="status" value="NOT_ANNOTATED_CDS"/>
    <property type="molecule type" value="Genomic_DNA"/>
</dbReference>
<dbReference type="PANTHER" id="PTHR18863:SF4">
    <property type="entry name" value="COILED-COIL DOMAIN-CONTAINING PROTEIN 170"/>
    <property type="match status" value="1"/>
</dbReference>
<dbReference type="EMBL" id="AFYH01242832">
    <property type="status" value="NOT_ANNOTATED_CDS"/>
    <property type="molecule type" value="Genomic_DNA"/>
</dbReference>
<protein>
    <submittedName>
        <fullName evidence="2">Coiled-coil domain containing 170</fullName>
    </submittedName>
</protein>
<reference evidence="2" key="2">
    <citation type="submission" date="2025-08" db="UniProtKB">
        <authorList>
            <consortium name="Ensembl"/>
        </authorList>
    </citation>
    <scope>IDENTIFICATION</scope>
</reference>
<feature type="coiled-coil region" evidence="1">
    <location>
        <begin position="465"/>
        <end position="537"/>
    </location>
</feature>
<evidence type="ECO:0000256" key="1">
    <source>
        <dbReference type="SAM" id="Coils"/>
    </source>
</evidence>
<dbReference type="GeneTree" id="ENSGT00390000012924"/>
<dbReference type="EMBL" id="AFYH01242839">
    <property type="status" value="NOT_ANNOTATED_CDS"/>
    <property type="molecule type" value="Genomic_DNA"/>
</dbReference>
<dbReference type="STRING" id="7897.ENSLACP00000001544"/>
<feature type="coiled-coil region" evidence="1">
    <location>
        <begin position="222"/>
        <end position="276"/>
    </location>
</feature>
<dbReference type="EMBL" id="AFYH01242835">
    <property type="status" value="NOT_ANNOTATED_CDS"/>
    <property type="molecule type" value="Genomic_DNA"/>
</dbReference>
<dbReference type="EMBL" id="AFYH01242836">
    <property type="status" value="NOT_ANNOTATED_CDS"/>
    <property type="molecule type" value="Genomic_DNA"/>
</dbReference>
<organism evidence="2 3">
    <name type="scientific">Latimeria chalumnae</name>
    <name type="common">Coelacanth</name>
    <dbReference type="NCBI Taxonomy" id="7897"/>
    <lineage>
        <taxon>Eukaryota</taxon>
        <taxon>Metazoa</taxon>
        <taxon>Chordata</taxon>
        <taxon>Craniata</taxon>
        <taxon>Vertebrata</taxon>
        <taxon>Euteleostomi</taxon>
        <taxon>Coelacanthiformes</taxon>
        <taxon>Coelacanthidae</taxon>
        <taxon>Latimeria</taxon>
    </lineage>
</organism>
<dbReference type="InterPro" id="IPR039139">
    <property type="entry name" value="CCDC170-like"/>
</dbReference>
<evidence type="ECO:0000313" key="3">
    <source>
        <dbReference type="Proteomes" id="UP000008672"/>
    </source>
</evidence>
<keyword evidence="1" id="KW-0175">Coiled coil</keyword>
<dbReference type="EMBL" id="AFYH01242833">
    <property type="status" value="NOT_ANNOTATED_CDS"/>
    <property type="molecule type" value="Genomic_DNA"/>
</dbReference>
<gene>
    <name evidence="2" type="primary">CCDC170</name>
</gene>
<feature type="coiled-coil region" evidence="1">
    <location>
        <begin position="341"/>
        <end position="403"/>
    </location>
</feature>
<dbReference type="PANTHER" id="PTHR18863">
    <property type="entry name" value="TSEC-2-RELATED"/>
    <property type="match status" value="1"/>
</dbReference>
<dbReference type="HOGENOM" id="CLU_014559_0_0_1"/>
<dbReference type="OMA" id="EQRTHNY"/>
<dbReference type="FunCoup" id="H2ZVX3">
    <property type="interactions" value="119"/>
</dbReference>
<reference evidence="3" key="1">
    <citation type="submission" date="2011-08" db="EMBL/GenBank/DDBJ databases">
        <title>The draft genome of Latimeria chalumnae.</title>
        <authorList>
            <person name="Di Palma F."/>
            <person name="Alfoldi J."/>
            <person name="Johnson J."/>
            <person name="Berlin A."/>
            <person name="Gnerre S."/>
            <person name="Jaffe D."/>
            <person name="MacCallum I."/>
            <person name="Young S."/>
            <person name="Walker B.J."/>
            <person name="Lander E."/>
            <person name="Lindblad-Toh K."/>
        </authorList>
    </citation>
    <scope>NUCLEOTIDE SEQUENCE [LARGE SCALE GENOMIC DNA]</scope>
    <source>
        <strain evidence="3">Wild caught</strain>
    </source>
</reference>
<sequence length="717" mass="81965">TCDPLLDLPVTRELLNHYRVTAEAARCDLAVLQVKQECVQAELLDAQTRLASKEASVKELKAEVESYKENNARQASIISSLRERVQETEEESGALASSKTRAEITIQVLRKENQEFKENIQELEAKLRQYITEMEETQQQISSNERKHRDFLEKVALSLNVNCGGKEDTEEFLTSQKISEYCHNNNTARSHQAGSTTVVLYSPCACACVREREILYNIHIVHQQYNCNLQTLQEESREREEMDSVLLAKQSLEWERRVLQERLEASQRVCEASKQELGNFEKHSSQLEGSLKSSICEAKAAQGLLQTFKEQLVALLSHGDVAFQPTEEAIKERIRDLCIREESKKMEVSQLEDKVSRLMDQLEKLSELHEAGLHQAKQAEKQLKDLQARQQQLEGNLVSLDVLQDILSLDKQKYLKFLDHLSEKMKLDNVTAEVGFDMRLDAILARAEQLVKLEGNAVVENKTLAHSLQRKIKVQKEKLESKELHMELLRKKIAQMEEEKQTRTALAVERDEANLTVRKLQKKVERLQMQLSAALESHTGLKAKLSDTNELKIKTLEQIKAIGELNRSVEKLEKTKEKANKKLLSLKSELDLTAHEAKEEKERAQSMLEAVTSELRTLKHTLEEVAKREKQLLDFREVISRLLGLNVNNLALPDYEIVKRLERLIQTHHPRAVSCLCLENSLHQGFVAGYNEARQTIDTSPKQLSASPIRSFKSTSS</sequence>
<name>H2ZVX3_LATCH</name>
<feature type="coiled-coil region" evidence="1">
    <location>
        <begin position="562"/>
        <end position="628"/>
    </location>
</feature>
<dbReference type="Gene3D" id="1.10.287.1490">
    <property type="match status" value="1"/>
</dbReference>
<proteinExistence type="predicted"/>